<dbReference type="AlphaFoldDB" id="A0A4R2I553"/>
<name>A0A4R2I553_9ACTN</name>
<comment type="caution">
    <text evidence="1">The sequence shown here is derived from an EMBL/GenBank/DDBJ whole genome shotgun (WGS) entry which is preliminary data.</text>
</comment>
<keyword evidence="2" id="KW-1185">Reference proteome</keyword>
<sequence length="117" mass="13217">MYLMRGRARYTFDIAARGRDGSWTVIAARSGRFSRGPKATARSIAERWIFEYVGQLAGGRLVIRGGQRGVPRKFVATVRIRILEEYGVRQLAVAYIGTDRPLFRDRYSQPPVLVGRG</sequence>
<dbReference type="Proteomes" id="UP000295573">
    <property type="component" value="Unassembled WGS sequence"/>
</dbReference>
<accession>A0A4R2I553</accession>
<gene>
    <name evidence="1" type="ORF">EV646_12322</name>
</gene>
<protein>
    <submittedName>
        <fullName evidence="1">Uncharacterized protein</fullName>
    </submittedName>
</protein>
<proteinExistence type="predicted"/>
<organism evidence="1 2">
    <name type="scientific">Kribbella antiqua</name>
    <dbReference type="NCBI Taxonomy" id="2512217"/>
    <lineage>
        <taxon>Bacteria</taxon>
        <taxon>Bacillati</taxon>
        <taxon>Actinomycetota</taxon>
        <taxon>Actinomycetes</taxon>
        <taxon>Propionibacteriales</taxon>
        <taxon>Kribbellaceae</taxon>
        <taxon>Kribbella</taxon>
    </lineage>
</organism>
<evidence type="ECO:0000313" key="1">
    <source>
        <dbReference type="EMBL" id="TCO37635.1"/>
    </source>
</evidence>
<evidence type="ECO:0000313" key="2">
    <source>
        <dbReference type="Proteomes" id="UP000295573"/>
    </source>
</evidence>
<reference evidence="1 2" key="1">
    <citation type="journal article" date="2015" name="Stand. Genomic Sci.">
        <title>Genomic Encyclopedia of Bacterial and Archaeal Type Strains, Phase III: the genomes of soil and plant-associated and newly described type strains.</title>
        <authorList>
            <person name="Whitman W.B."/>
            <person name="Woyke T."/>
            <person name="Klenk H.P."/>
            <person name="Zhou Y."/>
            <person name="Lilburn T.G."/>
            <person name="Beck B.J."/>
            <person name="De Vos P."/>
            <person name="Vandamme P."/>
            <person name="Eisen J.A."/>
            <person name="Garrity G."/>
            <person name="Hugenholtz P."/>
            <person name="Kyrpides N.C."/>
        </authorList>
    </citation>
    <scope>NUCLEOTIDE SEQUENCE [LARGE SCALE GENOMIC DNA]</scope>
    <source>
        <strain evidence="1 2">VKM Ac-2541</strain>
    </source>
</reference>
<dbReference type="EMBL" id="SLWR01000023">
    <property type="protein sequence ID" value="TCO37635.1"/>
    <property type="molecule type" value="Genomic_DNA"/>
</dbReference>